<gene>
    <name evidence="2" type="ORF">SAMN04488003_12239</name>
</gene>
<name>A0A1H8HUP0_9RHOB</name>
<feature type="chain" id="PRO_5011480207" description="DUF3576 domain-containing protein" evidence="1">
    <location>
        <begin position="31"/>
        <end position="128"/>
    </location>
</feature>
<keyword evidence="1" id="KW-0732">Signal</keyword>
<accession>A0A1H8HUP0</accession>
<dbReference type="Pfam" id="PF12100">
    <property type="entry name" value="DUF3576"/>
    <property type="match status" value="1"/>
</dbReference>
<evidence type="ECO:0000313" key="3">
    <source>
        <dbReference type="Proteomes" id="UP000199585"/>
    </source>
</evidence>
<sequence length="128" mass="13020">MNRTSRATLGIALALALSACGIIGGSSAPAPVGPNPILYAAALDTLNFLPVTRADPAAGVITTGFATPPGGRTSYAATIQITGPVLDARTLRVSLRTPSGPATFDAQRGVEDAILARARQIRIAQTQP</sequence>
<organism evidence="2 3">
    <name type="scientific">Loktanella fryxellensis</name>
    <dbReference type="NCBI Taxonomy" id="245187"/>
    <lineage>
        <taxon>Bacteria</taxon>
        <taxon>Pseudomonadati</taxon>
        <taxon>Pseudomonadota</taxon>
        <taxon>Alphaproteobacteria</taxon>
        <taxon>Rhodobacterales</taxon>
        <taxon>Roseobacteraceae</taxon>
        <taxon>Loktanella</taxon>
    </lineage>
</organism>
<dbReference type="AlphaFoldDB" id="A0A1H8HUP0"/>
<dbReference type="Proteomes" id="UP000199585">
    <property type="component" value="Unassembled WGS sequence"/>
</dbReference>
<evidence type="ECO:0000313" key="2">
    <source>
        <dbReference type="EMBL" id="SEN59892.1"/>
    </source>
</evidence>
<feature type="signal peptide" evidence="1">
    <location>
        <begin position="1"/>
        <end position="30"/>
    </location>
</feature>
<proteinExistence type="predicted"/>
<reference evidence="2 3" key="1">
    <citation type="submission" date="2016-10" db="EMBL/GenBank/DDBJ databases">
        <authorList>
            <person name="de Groot N.N."/>
        </authorList>
    </citation>
    <scope>NUCLEOTIDE SEQUENCE [LARGE SCALE GENOMIC DNA]</scope>
    <source>
        <strain evidence="2 3">DSM 16213</strain>
    </source>
</reference>
<dbReference type="EMBL" id="FOCI01000022">
    <property type="protein sequence ID" value="SEN59892.1"/>
    <property type="molecule type" value="Genomic_DNA"/>
</dbReference>
<keyword evidence="3" id="KW-1185">Reference proteome</keyword>
<dbReference type="InterPro" id="IPR021959">
    <property type="entry name" value="DUF3576"/>
</dbReference>
<protein>
    <recommendedName>
        <fullName evidence="4">DUF3576 domain-containing protein</fullName>
    </recommendedName>
</protein>
<dbReference type="STRING" id="245187.SAMN04488003_12239"/>
<evidence type="ECO:0008006" key="4">
    <source>
        <dbReference type="Google" id="ProtNLM"/>
    </source>
</evidence>
<dbReference type="PROSITE" id="PS51257">
    <property type="entry name" value="PROKAR_LIPOPROTEIN"/>
    <property type="match status" value="1"/>
</dbReference>
<dbReference type="OrthoDB" id="8479681at2"/>
<evidence type="ECO:0000256" key="1">
    <source>
        <dbReference type="SAM" id="SignalP"/>
    </source>
</evidence>